<evidence type="ECO:0000313" key="1">
    <source>
        <dbReference type="EMBL" id="RMV12274.1"/>
    </source>
</evidence>
<comment type="caution">
    <text evidence="1">The sequence shown here is derived from an EMBL/GenBank/DDBJ whole genome shotgun (WGS) entry which is preliminary data.</text>
</comment>
<organism evidence="1 2">
    <name type="scientific">Pseudomonas savastanoi</name>
    <name type="common">Pseudomonas syringae pv. savastanoi</name>
    <dbReference type="NCBI Taxonomy" id="29438"/>
    <lineage>
        <taxon>Bacteria</taxon>
        <taxon>Pseudomonadati</taxon>
        <taxon>Pseudomonadota</taxon>
        <taxon>Gammaproteobacteria</taxon>
        <taxon>Pseudomonadales</taxon>
        <taxon>Pseudomonadaceae</taxon>
        <taxon>Pseudomonas</taxon>
    </lineage>
</organism>
<dbReference type="AlphaFoldDB" id="A0A3M6A0E5"/>
<evidence type="ECO:0000313" key="2">
    <source>
        <dbReference type="Proteomes" id="UP000270795"/>
    </source>
</evidence>
<protein>
    <submittedName>
        <fullName evidence="1">Uncharacterized protein</fullName>
    </submittedName>
</protein>
<proteinExistence type="predicted"/>
<name>A0A3M6A0E5_PSESS</name>
<accession>A0A3M6A0E5</accession>
<gene>
    <name evidence="1" type="ORF">ALP17_200041</name>
</gene>
<dbReference type="Proteomes" id="UP000270795">
    <property type="component" value="Unassembled WGS sequence"/>
</dbReference>
<dbReference type="EMBL" id="RBUM01000368">
    <property type="protein sequence ID" value="RMV12274.1"/>
    <property type="molecule type" value="Genomic_DNA"/>
</dbReference>
<sequence length="83" mass="9186">MNPGDRRVSFGRLVVCVLVLSLFVYLAMSEGAKEGALMADCVEGKLHSLNQYMSDRDAAYRIAVSTCSRYNQDGVIKIPLDKK</sequence>
<reference evidence="1 2" key="1">
    <citation type="submission" date="2018-08" db="EMBL/GenBank/DDBJ databases">
        <title>Recombination of ecologically and evolutionarily significant loci maintains genetic cohesion in the Pseudomonas syringae species complex.</title>
        <authorList>
            <person name="Dillon M."/>
            <person name="Thakur S."/>
            <person name="Almeida R.N.D."/>
            <person name="Weir B.S."/>
            <person name="Guttman D.S."/>
        </authorList>
    </citation>
    <scope>NUCLEOTIDE SEQUENCE [LARGE SCALE GENOMIC DNA]</scope>
    <source>
        <strain evidence="1 2">ICMP 11899</strain>
    </source>
</reference>